<evidence type="ECO:0000256" key="1">
    <source>
        <dbReference type="ARBA" id="ARBA00006865"/>
    </source>
</evidence>
<dbReference type="InterPro" id="IPR008264">
    <property type="entry name" value="Beta_glucanase"/>
</dbReference>
<dbReference type="PROSITE" id="PS51762">
    <property type="entry name" value="GH16_2"/>
    <property type="match status" value="1"/>
</dbReference>
<dbReference type="Pfam" id="PF00722">
    <property type="entry name" value="Glyco_hydro_16"/>
    <property type="match status" value="1"/>
</dbReference>
<dbReference type="Proteomes" id="UP000697995">
    <property type="component" value="Unassembled WGS sequence"/>
</dbReference>
<dbReference type="InterPro" id="IPR000757">
    <property type="entry name" value="Beta-glucanase-like"/>
</dbReference>
<evidence type="ECO:0000259" key="4">
    <source>
        <dbReference type="PROSITE" id="PS51762"/>
    </source>
</evidence>
<feature type="domain" description="GH16" evidence="4">
    <location>
        <begin position="133"/>
        <end position="342"/>
    </location>
</feature>
<dbReference type="Gene3D" id="2.60.60.40">
    <property type="match status" value="1"/>
</dbReference>
<organism evidence="5 6">
    <name type="scientific">Paracraurococcus ruber</name>
    <dbReference type="NCBI Taxonomy" id="77675"/>
    <lineage>
        <taxon>Bacteria</taxon>
        <taxon>Pseudomonadati</taxon>
        <taxon>Pseudomonadota</taxon>
        <taxon>Alphaproteobacteria</taxon>
        <taxon>Acetobacterales</taxon>
        <taxon>Roseomonadaceae</taxon>
        <taxon>Paracraurococcus</taxon>
    </lineage>
</organism>
<reference evidence="5 6" key="1">
    <citation type="journal article" date="2020" name="Microorganisms">
        <title>Osmotic Adaptation and Compatible Solute Biosynthesis of Phototrophic Bacteria as Revealed from Genome Analyses.</title>
        <authorList>
            <person name="Imhoff J.F."/>
            <person name="Rahn T."/>
            <person name="Kunzel S."/>
            <person name="Keller A."/>
            <person name="Neulinger S.C."/>
        </authorList>
    </citation>
    <scope>NUCLEOTIDE SEQUENCE [LARGE SCALE GENOMIC DNA]</scope>
    <source>
        <strain evidence="5 6">DSM 15382</strain>
    </source>
</reference>
<accession>A0ABS1D646</accession>
<name>A0ABS1D646_9PROT</name>
<comment type="caution">
    <text evidence="5">The sequence shown here is derived from an EMBL/GenBank/DDBJ whole genome shotgun (WGS) entry which is preliminary data.</text>
</comment>
<dbReference type="SUPFAM" id="SSF49899">
    <property type="entry name" value="Concanavalin A-like lectins/glucanases"/>
    <property type="match status" value="1"/>
</dbReference>
<evidence type="ECO:0000256" key="2">
    <source>
        <dbReference type="ARBA" id="ARBA00022801"/>
    </source>
</evidence>
<protein>
    <recommendedName>
        <fullName evidence="4">GH16 domain-containing protein</fullName>
    </recommendedName>
</protein>
<dbReference type="Gene3D" id="2.60.120.200">
    <property type="match status" value="1"/>
</dbReference>
<dbReference type="CDD" id="cd00413">
    <property type="entry name" value="Glyco_hydrolase_16"/>
    <property type="match status" value="1"/>
</dbReference>
<evidence type="ECO:0000313" key="5">
    <source>
        <dbReference type="EMBL" id="MBK1661562.1"/>
    </source>
</evidence>
<comment type="similarity">
    <text evidence="1">Belongs to the glycosyl hydrolase 16 family.</text>
</comment>
<proteinExistence type="inferred from homology"/>
<keyword evidence="3" id="KW-0326">Glycosidase</keyword>
<dbReference type="InterPro" id="IPR013320">
    <property type="entry name" value="ConA-like_dom_sf"/>
</dbReference>
<gene>
    <name evidence="5" type="ORF">CKO45_25465</name>
</gene>
<evidence type="ECO:0000256" key="3">
    <source>
        <dbReference type="ARBA" id="ARBA00023295"/>
    </source>
</evidence>
<dbReference type="InterPro" id="IPR031768">
    <property type="entry name" value="CBM60_xylan-bd"/>
</dbReference>
<keyword evidence="2" id="KW-0378">Hydrolase</keyword>
<dbReference type="RefSeq" id="WP_133222870.1">
    <property type="nucleotide sequence ID" value="NZ_NRSG01000325.1"/>
</dbReference>
<keyword evidence="6" id="KW-1185">Reference proteome</keyword>
<sequence>MDLGTANTTGPDSLVLSLSQEAWQGDAQFTVSLDGQQVGGIFSAASAHGQASDTLTLHGDFGAGQHQVTVTFLNDAYAGSPDTDRNLHVDGIALNGAALPGGTADLLSAGSASFAFGPQGQAGAPAQPAVQPAIEAQSFAPASPGGYREVWHESFDNGLGMFSHAWGPGVDASVPGQITIHSTADNQDSGAMVRPAGGESGFGFGLYSFTLKTAGPIGTYALTWPASDAWPGPEMDILEIDGGGRPYSTLHWKGGDGSNQYTSFGLGDVDVTQTHTYALDWQPGRLTMFVDGREAWTTTDHVPMDAAHGGENTCPGIGVQTWWNDGALGGGNFITLYDASYSVIG</sequence>
<evidence type="ECO:0000313" key="6">
    <source>
        <dbReference type="Proteomes" id="UP000697995"/>
    </source>
</evidence>
<dbReference type="EMBL" id="NRSG01000325">
    <property type="protein sequence ID" value="MBK1661562.1"/>
    <property type="molecule type" value="Genomic_DNA"/>
</dbReference>
<dbReference type="Pfam" id="PF16841">
    <property type="entry name" value="CBM60"/>
    <property type="match status" value="1"/>
</dbReference>
<dbReference type="PRINTS" id="PR00737">
    <property type="entry name" value="GLHYDRLASE16"/>
</dbReference>